<name>A0ACB8EKU0_9SAUR</name>
<dbReference type="EMBL" id="CM037616">
    <property type="protein sequence ID" value="KAH7993309.1"/>
    <property type="molecule type" value="Genomic_DNA"/>
</dbReference>
<gene>
    <name evidence="1" type="ORF">K3G42_030593</name>
</gene>
<evidence type="ECO:0000313" key="1">
    <source>
        <dbReference type="EMBL" id="KAH7993309.1"/>
    </source>
</evidence>
<comment type="caution">
    <text evidence="1">The sequence shown here is derived from an EMBL/GenBank/DDBJ whole genome shotgun (WGS) entry which is preliminary data.</text>
</comment>
<proteinExistence type="predicted"/>
<keyword evidence="2" id="KW-1185">Reference proteome</keyword>
<sequence>MEEACTMVTPAGVLLFVLTVPASCDDTVADDIGLHMMGRISELLSPEECQAFYVQITGPDQDVEEELNRLLESKNPIRTRRRRDITSVKECKETLSQWLQTEGDTMYWDRLSRAIQQIGRSDVSKELGKNLNQDKNLEIKKNVEDYHKTVKHLTSSLLLEETEEKGEQGRLRRDRGWSQNQVKATAWEDLELIIEKKPLKPYNRSLFGWIIPLTTGVAAGFLTSFIVVVLFFYTFFWILNQGNLDHTQPSYDSLRKLNLPSSRCGGIYYTYQWLDKKGEADSETEEEEDSLVKEIKQL</sequence>
<accession>A0ACB8EKU0</accession>
<protein>
    <submittedName>
        <fullName evidence="1">Uncharacterized protein</fullName>
    </submittedName>
</protein>
<dbReference type="Proteomes" id="UP000827872">
    <property type="component" value="Linkage Group LG03"/>
</dbReference>
<evidence type="ECO:0000313" key="2">
    <source>
        <dbReference type="Proteomes" id="UP000827872"/>
    </source>
</evidence>
<organism evidence="1 2">
    <name type="scientific">Sphaerodactylus townsendi</name>
    <dbReference type="NCBI Taxonomy" id="933632"/>
    <lineage>
        <taxon>Eukaryota</taxon>
        <taxon>Metazoa</taxon>
        <taxon>Chordata</taxon>
        <taxon>Craniata</taxon>
        <taxon>Vertebrata</taxon>
        <taxon>Euteleostomi</taxon>
        <taxon>Lepidosauria</taxon>
        <taxon>Squamata</taxon>
        <taxon>Bifurcata</taxon>
        <taxon>Gekkota</taxon>
        <taxon>Sphaerodactylidae</taxon>
        <taxon>Sphaerodactylus</taxon>
    </lineage>
</organism>
<reference evidence="1" key="1">
    <citation type="submission" date="2021-08" db="EMBL/GenBank/DDBJ databases">
        <title>The first chromosome-level gecko genome reveals the dynamic sex chromosomes of Neotropical dwarf geckos (Sphaerodactylidae: Sphaerodactylus).</title>
        <authorList>
            <person name="Pinto B.J."/>
            <person name="Keating S.E."/>
            <person name="Gamble T."/>
        </authorList>
    </citation>
    <scope>NUCLEOTIDE SEQUENCE</scope>
    <source>
        <strain evidence="1">TG3544</strain>
    </source>
</reference>